<dbReference type="InterPro" id="IPR027469">
    <property type="entry name" value="Cation_efflux_TMD_sf"/>
</dbReference>
<feature type="transmembrane region" description="Helical" evidence="7">
    <location>
        <begin position="246"/>
        <end position="266"/>
    </location>
</feature>
<feature type="transmembrane region" description="Helical" evidence="7">
    <location>
        <begin position="286"/>
        <end position="306"/>
    </location>
</feature>
<dbReference type="InterPro" id="IPR050291">
    <property type="entry name" value="CDF_Transporter"/>
</dbReference>
<evidence type="ECO:0000259" key="8">
    <source>
        <dbReference type="Pfam" id="PF01545"/>
    </source>
</evidence>
<comment type="subcellular location">
    <subcellularLocation>
        <location evidence="1">Membrane</location>
        <topology evidence="1">Multi-pass membrane protein</topology>
    </subcellularLocation>
</comment>
<dbReference type="PANTHER" id="PTHR43840">
    <property type="entry name" value="MITOCHONDRIAL METAL TRANSPORTER 1-RELATED"/>
    <property type="match status" value="1"/>
</dbReference>
<gene>
    <name evidence="9" type="ORF">GTA08_BOTSDO01919</name>
</gene>
<feature type="transmembrane region" description="Helical" evidence="7">
    <location>
        <begin position="176"/>
        <end position="198"/>
    </location>
</feature>
<dbReference type="GO" id="GO:0098771">
    <property type="term" value="P:inorganic ion homeostasis"/>
    <property type="evidence" value="ECO:0007669"/>
    <property type="project" value="UniProtKB-ARBA"/>
</dbReference>
<dbReference type="AlphaFoldDB" id="A0A8H4N8R9"/>
<dbReference type="GO" id="GO:0008324">
    <property type="term" value="F:monoatomic cation transmembrane transporter activity"/>
    <property type="evidence" value="ECO:0007669"/>
    <property type="project" value="InterPro"/>
</dbReference>
<feature type="region of interest" description="Disordered" evidence="6">
    <location>
        <begin position="1"/>
        <end position="20"/>
    </location>
</feature>
<feature type="transmembrane region" description="Helical" evidence="7">
    <location>
        <begin position="204"/>
        <end position="225"/>
    </location>
</feature>
<evidence type="ECO:0000256" key="4">
    <source>
        <dbReference type="ARBA" id="ARBA00022989"/>
    </source>
</evidence>
<keyword evidence="2" id="KW-0813">Transport</keyword>
<evidence type="ECO:0000313" key="10">
    <source>
        <dbReference type="Proteomes" id="UP000572817"/>
    </source>
</evidence>
<protein>
    <submittedName>
        <fullName evidence="9">Cation efflux protein</fullName>
    </submittedName>
</protein>
<evidence type="ECO:0000256" key="5">
    <source>
        <dbReference type="ARBA" id="ARBA00023136"/>
    </source>
</evidence>
<evidence type="ECO:0000313" key="9">
    <source>
        <dbReference type="EMBL" id="KAF4310016.1"/>
    </source>
</evidence>
<feature type="compositionally biased region" description="Basic and acidic residues" evidence="6">
    <location>
        <begin position="11"/>
        <end position="20"/>
    </location>
</feature>
<feature type="region of interest" description="Disordered" evidence="6">
    <location>
        <begin position="29"/>
        <end position="48"/>
    </location>
</feature>
<dbReference type="Gene3D" id="3.30.70.1350">
    <property type="entry name" value="Cation efflux protein, cytoplasmic domain"/>
    <property type="match status" value="1"/>
</dbReference>
<evidence type="ECO:0000256" key="2">
    <source>
        <dbReference type="ARBA" id="ARBA00022448"/>
    </source>
</evidence>
<organism evidence="9 10">
    <name type="scientific">Botryosphaeria dothidea</name>
    <dbReference type="NCBI Taxonomy" id="55169"/>
    <lineage>
        <taxon>Eukaryota</taxon>
        <taxon>Fungi</taxon>
        <taxon>Dikarya</taxon>
        <taxon>Ascomycota</taxon>
        <taxon>Pezizomycotina</taxon>
        <taxon>Dothideomycetes</taxon>
        <taxon>Dothideomycetes incertae sedis</taxon>
        <taxon>Botryosphaeriales</taxon>
        <taxon>Botryosphaeriaceae</taxon>
        <taxon>Botryosphaeria</taxon>
    </lineage>
</organism>
<dbReference type="SUPFAM" id="SSF161111">
    <property type="entry name" value="Cation efflux protein transmembrane domain-like"/>
    <property type="match status" value="1"/>
</dbReference>
<dbReference type="OrthoDB" id="78296at2759"/>
<keyword evidence="4 7" id="KW-1133">Transmembrane helix</keyword>
<evidence type="ECO:0000256" key="7">
    <source>
        <dbReference type="SAM" id="Phobius"/>
    </source>
</evidence>
<dbReference type="Gene3D" id="1.20.1510.10">
    <property type="entry name" value="Cation efflux protein transmembrane domain"/>
    <property type="match status" value="1"/>
</dbReference>
<sequence>MVSSRHNRPAAQRDRPSFNDLHKYHAQNDLESGGRSTSVSNGRHPLPPRFRFRDAIATTMDMQDVNKLKEALRDGIDQGSLEKFLLSDDELKHIKNKKVRAFYKEQNERLDDWLEVDALVMAMADDVLDSMNPRDLDHDGIAEAGGALQATSESVEPLLPDEEREKRRKARRNAKWAININVIANILLLAAKCIAAYFSSSLSLIASLVDSALDLLCTLIVWTTNKLVQWRLNKLRAKFPVGRRRLEPLGILVFSIIMIVSFVQVLQESVEKLLPGTGKAEQLPVIAISAMAATIGLKGLIWFGCIPIKTTQVQALAQDCKTDVYFNTLSLLFPVVGYKANLWWFDPVGAALLSLFIIYDWAETSIENVTRLTGSAADDRVHRKMLYLAYRFTPVVSGLKRVTAYHAGDGIWVEMDVLLEEKTPLRRAHDIAETLQYCCEALGEVDRAFVTTDYATQGPSGHINENSQG</sequence>
<dbReference type="GO" id="GO:0030003">
    <property type="term" value="P:intracellular monoatomic cation homeostasis"/>
    <property type="evidence" value="ECO:0007669"/>
    <property type="project" value="UniProtKB-ARBA"/>
</dbReference>
<feature type="domain" description="Cation efflux protein transmembrane" evidence="8">
    <location>
        <begin position="180"/>
        <end position="372"/>
    </location>
</feature>
<keyword evidence="10" id="KW-1185">Reference proteome</keyword>
<dbReference type="Proteomes" id="UP000572817">
    <property type="component" value="Unassembled WGS sequence"/>
</dbReference>
<reference evidence="9" key="1">
    <citation type="submission" date="2020-04" db="EMBL/GenBank/DDBJ databases">
        <title>Genome Assembly and Annotation of Botryosphaeria dothidea sdau 11-99, a Latent Pathogen of Apple Fruit Ring Rot in China.</title>
        <authorList>
            <person name="Yu C."/>
            <person name="Diao Y."/>
            <person name="Lu Q."/>
            <person name="Zhao J."/>
            <person name="Cui S."/>
            <person name="Peng C."/>
            <person name="He B."/>
            <person name="Liu H."/>
        </authorList>
    </citation>
    <scope>NUCLEOTIDE SEQUENCE [LARGE SCALE GENOMIC DNA]</scope>
    <source>
        <strain evidence="9">Sdau11-99</strain>
    </source>
</reference>
<dbReference type="SUPFAM" id="SSF160240">
    <property type="entry name" value="Cation efflux protein cytoplasmic domain-like"/>
    <property type="match status" value="1"/>
</dbReference>
<keyword evidence="5 7" id="KW-0472">Membrane</keyword>
<dbReference type="GO" id="GO:0016020">
    <property type="term" value="C:membrane"/>
    <property type="evidence" value="ECO:0007669"/>
    <property type="project" value="UniProtKB-SubCell"/>
</dbReference>
<dbReference type="EMBL" id="WWBZ02000016">
    <property type="protein sequence ID" value="KAF4310016.1"/>
    <property type="molecule type" value="Genomic_DNA"/>
</dbReference>
<keyword evidence="3 7" id="KW-0812">Transmembrane</keyword>
<dbReference type="Pfam" id="PF01545">
    <property type="entry name" value="Cation_efflux"/>
    <property type="match status" value="1"/>
</dbReference>
<comment type="caution">
    <text evidence="9">The sequence shown here is derived from an EMBL/GenBank/DDBJ whole genome shotgun (WGS) entry which is preliminary data.</text>
</comment>
<dbReference type="InterPro" id="IPR036837">
    <property type="entry name" value="Cation_efflux_CTD_sf"/>
</dbReference>
<evidence type="ECO:0000256" key="1">
    <source>
        <dbReference type="ARBA" id="ARBA00004141"/>
    </source>
</evidence>
<dbReference type="InterPro" id="IPR058533">
    <property type="entry name" value="Cation_efflux_TM"/>
</dbReference>
<dbReference type="FunFam" id="1.20.1510.10:FF:000005">
    <property type="entry name" value="Putative Cation diffusion facilitator 1"/>
    <property type="match status" value="1"/>
</dbReference>
<name>A0A8H4N8R9_9PEZI</name>
<evidence type="ECO:0000256" key="6">
    <source>
        <dbReference type="SAM" id="MobiDB-lite"/>
    </source>
</evidence>
<dbReference type="PANTHER" id="PTHR43840:SF11">
    <property type="entry name" value="CATION DIFFUSION FACILITATOR 10"/>
    <property type="match status" value="1"/>
</dbReference>
<proteinExistence type="predicted"/>
<evidence type="ECO:0000256" key="3">
    <source>
        <dbReference type="ARBA" id="ARBA00022692"/>
    </source>
</evidence>
<accession>A0A8H4N8R9</accession>